<dbReference type="Pfam" id="PF21459">
    <property type="entry name" value="INI1_DNA-bd"/>
    <property type="match status" value="1"/>
</dbReference>
<dbReference type="CDD" id="cd21086">
    <property type="entry name" value="WH_NTD_SMARCB1"/>
    <property type="match status" value="1"/>
</dbReference>
<keyword evidence="3 8" id="KW-0805">Transcription regulation</keyword>
<dbReference type="GO" id="GO:0003677">
    <property type="term" value="F:DNA binding"/>
    <property type="evidence" value="ECO:0007669"/>
    <property type="project" value="UniProtKB-KW"/>
</dbReference>
<dbReference type="EMBL" id="GBGP01000230">
    <property type="protein sequence ID" value="JAC84964.1"/>
    <property type="molecule type" value="mRNA"/>
</dbReference>
<proteinExistence type="evidence at transcript level"/>
<dbReference type="PANTHER" id="PTHR10019">
    <property type="entry name" value="SNF5"/>
    <property type="match status" value="1"/>
</dbReference>
<reference evidence="11" key="1">
    <citation type="journal article" date="2014" name="PLoS Genet.">
        <title>Differential Responses to Wnt and PCP Disruption Predict Expression and Developmental Function of Conserved and Novel Genes in a Cnidarian.</title>
        <authorList>
            <person name="Lapebie P."/>
            <person name="Ruggiero A."/>
            <person name="Barreau C."/>
            <person name="Chevalier S."/>
            <person name="Chang P."/>
            <person name="Dru P."/>
            <person name="Houliston E."/>
            <person name="Momose T."/>
        </authorList>
    </citation>
    <scope>NUCLEOTIDE SEQUENCE</scope>
</reference>
<dbReference type="GO" id="GO:0006338">
    <property type="term" value="P:chromatin remodeling"/>
    <property type="evidence" value="ECO:0007669"/>
    <property type="project" value="InterPro"/>
</dbReference>
<dbReference type="Pfam" id="PF04855">
    <property type="entry name" value="SNF5"/>
    <property type="match status" value="1"/>
</dbReference>
<evidence type="ECO:0000256" key="4">
    <source>
        <dbReference type="ARBA" id="ARBA00023125"/>
    </source>
</evidence>
<dbReference type="InterPro" id="IPR048664">
    <property type="entry name" value="INI1_DNA-bd"/>
</dbReference>
<dbReference type="PIRSF" id="PIRSF038126">
    <property type="entry name" value="SWI_SNF"/>
    <property type="match status" value="1"/>
</dbReference>
<name>A0A069DUM4_9CNID</name>
<organism evidence="11">
    <name type="scientific">Clytia hemisphaerica</name>
    <dbReference type="NCBI Taxonomy" id="252671"/>
    <lineage>
        <taxon>Eukaryota</taxon>
        <taxon>Metazoa</taxon>
        <taxon>Cnidaria</taxon>
        <taxon>Hydrozoa</taxon>
        <taxon>Hydroidolina</taxon>
        <taxon>Leptothecata</taxon>
        <taxon>Obeliida</taxon>
        <taxon>Clytiidae</taxon>
        <taxon>Clytia</taxon>
    </lineage>
</organism>
<accession>A0A069DUM4</accession>
<dbReference type="GO" id="GO:0000228">
    <property type="term" value="C:nuclear chromosome"/>
    <property type="evidence" value="ECO:0007669"/>
    <property type="project" value="InterPro"/>
</dbReference>
<comment type="subcellular location">
    <subcellularLocation>
        <location evidence="1 8">Nucleus</location>
    </subcellularLocation>
</comment>
<dbReference type="InterPro" id="IPR006939">
    <property type="entry name" value="SNF5"/>
</dbReference>
<keyword evidence="5" id="KW-0010">Activator</keyword>
<comment type="similarity">
    <text evidence="2 8">Belongs to the SNF5 family.</text>
</comment>
<dbReference type="InterPro" id="IPR017393">
    <property type="entry name" value="Sfh1/SNF5"/>
</dbReference>
<evidence type="ECO:0000256" key="9">
    <source>
        <dbReference type="SAM" id="MobiDB-lite"/>
    </source>
</evidence>
<evidence type="ECO:0000256" key="2">
    <source>
        <dbReference type="ARBA" id="ARBA00010239"/>
    </source>
</evidence>
<evidence type="ECO:0000259" key="10">
    <source>
        <dbReference type="Pfam" id="PF21459"/>
    </source>
</evidence>
<evidence type="ECO:0000256" key="3">
    <source>
        <dbReference type="ARBA" id="ARBA00023015"/>
    </source>
</evidence>
<evidence type="ECO:0000256" key="7">
    <source>
        <dbReference type="ARBA" id="ARBA00023242"/>
    </source>
</evidence>
<keyword evidence="6 8" id="KW-0804">Transcription</keyword>
<sequence>MPPLQTYGEKPKSFQLSEGSDELFMIGSEVGTYLRMMRGSIYKRYPYLWKRMASGEERKKMHKYANHPLQAHVMIVRAKEIDDLIEGKDAQFKTESQQAAAARDSPSTSSRKTRQTAGKQESFLPTLGPNHLDAVPAGTPISRHRVGQKRVKTFPTCYDDHDMAAIHEAAKQNEELIPIRLDIEVDGQKLRDTFTWNKNEKLITLESFAEVLCDDLDLPTQSFVPLIVTNMQQQIKQHGVESEITLSEMTDQRVVIKLNLHVGNVSLQDQFEWDMSDPLNNPEQFALSLCTELGLGGEFVTAIAYSIRGQLNWNKKTYVFSEHPLPTVEVALRTGMDIDKWCPYLETLTDAEMEKKLRDQDRNTRRMRRLANTAPYSLQI</sequence>
<evidence type="ECO:0000256" key="6">
    <source>
        <dbReference type="ARBA" id="ARBA00023163"/>
    </source>
</evidence>
<feature type="region of interest" description="Disordered" evidence="9">
    <location>
        <begin position="92"/>
        <end position="146"/>
    </location>
</feature>
<evidence type="ECO:0000256" key="1">
    <source>
        <dbReference type="ARBA" id="ARBA00004123"/>
    </source>
</evidence>
<evidence type="ECO:0000256" key="8">
    <source>
        <dbReference type="PIRNR" id="PIRNR038126"/>
    </source>
</evidence>
<keyword evidence="7 8" id="KW-0539">Nucleus</keyword>
<feature type="domain" description="SWI/SNF Subunit INI1 DNA binding" evidence="10">
    <location>
        <begin position="10"/>
        <end position="89"/>
    </location>
</feature>
<protein>
    <submittedName>
        <fullName evidence="11">SWI/SNEF class chromatin regulator protein</fullName>
    </submittedName>
</protein>
<feature type="compositionally biased region" description="Polar residues" evidence="9">
    <location>
        <begin position="93"/>
        <end position="119"/>
    </location>
</feature>
<keyword evidence="4" id="KW-0238">DNA-binding</keyword>
<dbReference type="AlphaFoldDB" id="A0A069DUM4"/>
<evidence type="ECO:0000256" key="5">
    <source>
        <dbReference type="ARBA" id="ARBA00023159"/>
    </source>
</evidence>
<evidence type="ECO:0000313" key="11">
    <source>
        <dbReference type="EMBL" id="JAC84964.1"/>
    </source>
</evidence>